<sequence>MKKQMEEEMKYRKKNFVQWKRSRGRKRKKLGKEKEEKPGAVKESRKIGRKRRKEEEEGRGGSRRGRILRVSGREARGG</sequence>
<accession>A0AAE1NUE3</accession>
<feature type="region of interest" description="Disordered" evidence="1">
    <location>
        <begin position="1"/>
        <end position="78"/>
    </location>
</feature>
<reference evidence="2" key="1">
    <citation type="submission" date="2023-11" db="EMBL/GenBank/DDBJ databases">
        <title>Genome assemblies of two species of porcelain crab, Petrolisthes cinctipes and Petrolisthes manimaculis (Anomura: Porcellanidae).</title>
        <authorList>
            <person name="Angst P."/>
        </authorList>
    </citation>
    <scope>NUCLEOTIDE SEQUENCE</scope>
    <source>
        <strain evidence="2">PB745_02</strain>
        <tissue evidence="2">Gill</tissue>
    </source>
</reference>
<dbReference type="Proteomes" id="UP001292094">
    <property type="component" value="Unassembled WGS sequence"/>
</dbReference>
<gene>
    <name evidence="2" type="ORF">Pmani_031586</name>
</gene>
<feature type="compositionally biased region" description="Basic and acidic residues" evidence="1">
    <location>
        <begin position="1"/>
        <end position="10"/>
    </location>
</feature>
<evidence type="ECO:0000313" key="3">
    <source>
        <dbReference type="Proteomes" id="UP001292094"/>
    </source>
</evidence>
<protein>
    <submittedName>
        <fullName evidence="2">Uncharacterized protein</fullName>
    </submittedName>
</protein>
<name>A0AAE1NUE3_9EUCA</name>
<dbReference type="EMBL" id="JAWZYT010003976">
    <property type="protein sequence ID" value="KAK4295883.1"/>
    <property type="molecule type" value="Genomic_DNA"/>
</dbReference>
<evidence type="ECO:0000256" key="1">
    <source>
        <dbReference type="SAM" id="MobiDB-lite"/>
    </source>
</evidence>
<feature type="compositionally biased region" description="Basic and acidic residues" evidence="1">
    <location>
        <begin position="32"/>
        <end position="46"/>
    </location>
</feature>
<evidence type="ECO:0000313" key="2">
    <source>
        <dbReference type="EMBL" id="KAK4295883.1"/>
    </source>
</evidence>
<keyword evidence="3" id="KW-1185">Reference proteome</keyword>
<organism evidence="2 3">
    <name type="scientific">Petrolisthes manimaculis</name>
    <dbReference type="NCBI Taxonomy" id="1843537"/>
    <lineage>
        <taxon>Eukaryota</taxon>
        <taxon>Metazoa</taxon>
        <taxon>Ecdysozoa</taxon>
        <taxon>Arthropoda</taxon>
        <taxon>Crustacea</taxon>
        <taxon>Multicrustacea</taxon>
        <taxon>Malacostraca</taxon>
        <taxon>Eumalacostraca</taxon>
        <taxon>Eucarida</taxon>
        <taxon>Decapoda</taxon>
        <taxon>Pleocyemata</taxon>
        <taxon>Anomura</taxon>
        <taxon>Galatheoidea</taxon>
        <taxon>Porcellanidae</taxon>
        <taxon>Petrolisthes</taxon>
    </lineage>
</organism>
<proteinExistence type="predicted"/>
<comment type="caution">
    <text evidence="2">The sequence shown here is derived from an EMBL/GenBank/DDBJ whole genome shotgun (WGS) entry which is preliminary data.</text>
</comment>
<dbReference type="AlphaFoldDB" id="A0AAE1NUE3"/>
<feature type="compositionally biased region" description="Basic residues" evidence="1">
    <location>
        <begin position="11"/>
        <end position="31"/>
    </location>
</feature>